<dbReference type="GO" id="GO:0009103">
    <property type="term" value="P:lipopolysaccharide biosynthetic process"/>
    <property type="evidence" value="ECO:0007669"/>
    <property type="project" value="TreeGrafter"/>
</dbReference>
<evidence type="ECO:0000256" key="8">
    <source>
        <dbReference type="SAM" id="Phobius"/>
    </source>
</evidence>
<evidence type="ECO:0000256" key="3">
    <source>
        <dbReference type="ARBA" id="ARBA00022679"/>
    </source>
</evidence>
<feature type="binding site" evidence="7">
    <location>
        <position position="217"/>
    </location>
    <ligand>
        <name>Mg(2+)</name>
        <dbReference type="ChEBI" id="CHEBI:18420"/>
    </ligand>
</feature>
<evidence type="ECO:0000256" key="2">
    <source>
        <dbReference type="ARBA" id="ARBA00022475"/>
    </source>
</evidence>
<gene>
    <name evidence="9" type="ORF">A3C17_02160</name>
</gene>
<keyword evidence="5 8" id="KW-1133">Transmembrane helix</keyword>
<dbReference type="Pfam" id="PF00953">
    <property type="entry name" value="Glycos_transf_4"/>
    <property type="match status" value="1"/>
</dbReference>
<evidence type="ECO:0000256" key="6">
    <source>
        <dbReference type="ARBA" id="ARBA00023136"/>
    </source>
</evidence>
<evidence type="ECO:0000313" key="10">
    <source>
        <dbReference type="Proteomes" id="UP000177097"/>
    </source>
</evidence>
<feature type="transmembrane region" description="Helical" evidence="8">
    <location>
        <begin position="189"/>
        <end position="206"/>
    </location>
</feature>
<evidence type="ECO:0000256" key="5">
    <source>
        <dbReference type="ARBA" id="ARBA00022989"/>
    </source>
</evidence>
<dbReference type="InterPro" id="IPR000715">
    <property type="entry name" value="Glycosyl_transferase_4"/>
</dbReference>
<organism evidence="9 10">
    <name type="scientific">Candidatus Uhrbacteria bacterium RIFCSPHIGHO2_02_FULL_53_13</name>
    <dbReference type="NCBI Taxonomy" id="1802389"/>
    <lineage>
        <taxon>Bacteria</taxon>
        <taxon>Candidatus Uhriibacteriota</taxon>
    </lineage>
</organism>
<dbReference type="GO" id="GO:0005886">
    <property type="term" value="C:plasma membrane"/>
    <property type="evidence" value="ECO:0007669"/>
    <property type="project" value="UniProtKB-SubCell"/>
</dbReference>
<dbReference type="STRING" id="1802389.A3C17_02160"/>
<feature type="transmembrane region" description="Helical" evidence="8">
    <location>
        <begin position="213"/>
        <end position="233"/>
    </location>
</feature>
<dbReference type="GO" id="GO:0044038">
    <property type="term" value="P:cell wall macromolecule biosynthetic process"/>
    <property type="evidence" value="ECO:0007669"/>
    <property type="project" value="TreeGrafter"/>
</dbReference>
<dbReference type="PANTHER" id="PTHR22926">
    <property type="entry name" value="PHOSPHO-N-ACETYLMURAMOYL-PENTAPEPTIDE-TRANSFERASE"/>
    <property type="match status" value="1"/>
</dbReference>
<dbReference type="GO" id="GO:0046872">
    <property type="term" value="F:metal ion binding"/>
    <property type="evidence" value="ECO:0007669"/>
    <property type="project" value="UniProtKB-KW"/>
</dbReference>
<keyword evidence="6 8" id="KW-0472">Membrane</keyword>
<dbReference type="Proteomes" id="UP000177097">
    <property type="component" value="Unassembled WGS sequence"/>
</dbReference>
<keyword evidence="2" id="KW-1003">Cell membrane</keyword>
<evidence type="ECO:0008006" key="11">
    <source>
        <dbReference type="Google" id="ProtNLM"/>
    </source>
</evidence>
<dbReference type="GO" id="GO:0016780">
    <property type="term" value="F:phosphotransferase activity, for other substituted phosphate groups"/>
    <property type="evidence" value="ECO:0007669"/>
    <property type="project" value="InterPro"/>
</dbReference>
<dbReference type="EMBL" id="MGDX01000026">
    <property type="protein sequence ID" value="OGL70717.1"/>
    <property type="molecule type" value="Genomic_DNA"/>
</dbReference>
<feature type="transmembrane region" description="Helical" evidence="8">
    <location>
        <begin position="6"/>
        <end position="26"/>
    </location>
</feature>
<feature type="transmembrane region" description="Helical" evidence="8">
    <location>
        <begin position="77"/>
        <end position="96"/>
    </location>
</feature>
<feature type="transmembrane region" description="Helical" evidence="8">
    <location>
        <begin position="52"/>
        <end position="71"/>
    </location>
</feature>
<dbReference type="PANTHER" id="PTHR22926:SF3">
    <property type="entry name" value="UNDECAPRENYL-PHOSPHATE ALPHA-N-ACETYLGLUCOSAMINYL 1-PHOSPHATE TRANSFERASE"/>
    <property type="match status" value="1"/>
</dbReference>
<dbReference type="AlphaFoldDB" id="A0A1F7TZ45"/>
<feature type="transmembrane region" description="Helical" evidence="8">
    <location>
        <begin position="291"/>
        <end position="309"/>
    </location>
</feature>
<feature type="binding site" evidence="7">
    <location>
        <position position="156"/>
    </location>
    <ligand>
        <name>Mg(2+)</name>
        <dbReference type="ChEBI" id="CHEBI:18420"/>
    </ligand>
</feature>
<feature type="transmembrane region" description="Helical" evidence="8">
    <location>
        <begin position="239"/>
        <end position="258"/>
    </location>
</feature>
<keyword evidence="3" id="KW-0808">Transferase</keyword>
<proteinExistence type="predicted"/>
<comment type="caution">
    <text evidence="9">The sequence shown here is derived from an EMBL/GenBank/DDBJ whole genome shotgun (WGS) entry which is preliminary data.</text>
</comment>
<keyword evidence="7" id="KW-0479">Metal-binding</keyword>
<dbReference type="GO" id="GO:0071555">
    <property type="term" value="P:cell wall organization"/>
    <property type="evidence" value="ECO:0007669"/>
    <property type="project" value="TreeGrafter"/>
</dbReference>
<keyword evidence="7" id="KW-0460">Magnesium</keyword>
<feature type="transmembrane region" description="Helical" evidence="8">
    <location>
        <begin position="103"/>
        <end position="121"/>
    </location>
</feature>
<evidence type="ECO:0000256" key="1">
    <source>
        <dbReference type="ARBA" id="ARBA00004651"/>
    </source>
</evidence>
<keyword evidence="4 8" id="KW-0812">Transmembrane</keyword>
<sequence length="340" mass="36744">MNLLMWSPYLLILGVGVVSALLTLWLSRHAKARGWLAVPNERSSHRTPTPSGAGLAVAVVFLGTVAVLGITNVIPSAIAWALVVGGMAIAVVGWMDERTPLSLWVRVLVHVFAAVYAVWILGGMPVLFVGAPVLLGAPLGFVLAVAGIVWFSNVYNFMDGIDGLAGMQAVWVSAIAGALIATLAGTGPFTLIVWLLGASVAGFLVWNWHPASIFLGDVGSVLIGFTFGVLALWTEYTHALPLFVWFILLTPFLVDATATTIKRMLDGKQWYAAHREFSYQLALKNRTHARVVVRVLLLNILASPLAIFAAYDPRFVLPAFLIAVVFWTFVWHSVQTRASS</sequence>
<comment type="subcellular location">
    <subcellularLocation>
        <location evidence="1">Cell membrane</location>
        <topology evidence="1">Multi-pass membrane protein</topology>
    </subcellularLocation>
</comment>
<evidence type="ECO:0000256" key="4">
    <source>
        <dbReference type="ARBA" id="ARBA00022692"/>
    </source>
</evidence>
<reference evidence="9 10" key="1">
    <citation type="journal article" date="2016" name="Nat. Commun.">
        <title>Thousands of microbial genomes shed light on interconnected biogeochemical processes in an aquifer system.</title>
        <authorList>
            <person name="Anantharaman K."/>
            <person name="Brown C.T."/>
            <person name="Hug L.A."/>
            <person name="Sharon I."/>
            <person name="Castelle C.J."/>
            <person name="Probst A.J."/>
            <person name="Thomas B.C."/>
            <person name="Singh A."/>
            <person name="Wilkins M.J."/>
            <person name="Karaoz U."/>
            <person name="Brodie E.L."/>
            <person name="Williams K.H."/>
            <person name="Hubbard S.S."/>
            <person name="Banfield J.F."/>
        </authorList>
    </citation>
    <scope>NUCLEOTIDE SEQUENCE [LARGE SCALE GENOMIC DNA]</scope>
</reference>
<feature type="transmembrane region" description="Helical" evidence="8">
    <location>
        <begin position="127"/>
        <end position="151"/>
    </location>
</feature>
<evidence type="ECO:0000313" key="9">
    <source>
        <dbReference type="EMBL" id="OGL70717.1"/>
    </source>
</evidence>
<evidence type="ECO:0000256" key="7">
    <source>
        <dbReference type="PIRSR" id="PIRSR600715-1"/>
    </source>
</evidence>
<feature type="transmembrane region" description="Helical" evidence="8">
    <location>
        <begin position="163"/>
        <end position="183"/>
    </location>
</feature>
<dbReference type="CDD" id="cd06854">
    <property type="entry name" value="GT_WbpL_WbcO_like"/>
    <property type="match status" value="1"/>
</dbReference>
<name>A0A1F7TZ45_9BACT</name>
<accession>A0A1F7TZ45</accession>
<protein>
    <recommendedName>
        <fullName evidence="11">Glycosyl transferase</fullName>
    </recommendedName>
</protein>
<feature type="transmembrane region" description="Helical" evidence="8">
    <location>
        <begin position="315"/>
        <end position="334"/>
    </location>
</feature>
<comment type="cofactor">
    <cofactor evidence="7">
        <name>Mg(2+)</name>
        <dbReference type="ChEBI" id="CHEBI:18420"/>
    </cofactor>
</comment>